<sequence>MALLGGLFCRSSTVISGNVICVVGINNVSQALKNYVSKLSLL</sequence>
<dbReference type="PROSITE" id="PS51004">
    <property type="entry name" value="SEMA"/>
    <property type="match status" value="1"/>
</dbReference>
<evidence type="ECO:0000259" key="1">
    <source>
        <dbReference type="PROSITE" id="PS51004"/>
    </source>
</evidence>
<name>A0A0A9BTK3_ARUDO</name>
<dbReference type="InterPro" id="IPR001627">
    <property type="entry name" value="Semap_dom"/>
</dbReference>
<feature type="domain" description="Sema" evidence="1">
    <location>
        <begin position="1"/>
        <end position="42"/>
    </location>
</feature>
<accession>A0A0A9BTK3</accession>
<evidence type="ECO:0000313" key="2">
    <source>
        <dbReference type="EMBL" id="JAD67399.1"/>
    </source>
</evidence>
<reference evidence="2" key="2">
    <citation type="journal article" date="2015" name="Data Brief">
        <title>Shoot transcriptome of the giant reed, Arundo donax.</title>
        <authorList>
            <person name="Barrero R.A."/>
            <person name="Guerrero F.D."/>
            <person name="Moolhuijzen P."/>
            <person name="Goolsby J.A."/>
            <person name="Tidwell J."/>
            <person name="Bellgard S.E."/>
            <person name="Bellgard M.I."/>
        </authorList>
    </citation>
    <scope>NUCLEOTIDE SEQUENCE</scope>
    <source>
        <tissue evidence="2">Shoot tissue taken approximately 20 cm above the soil surface</tissue>
    </source>
</reference>
<organism evidence="2">
    <name type="scientific">Arundo donax</name>
    <name type="common">Giant reed</name>
    <name type="synonym">Donax arundinaceus</name>
    <dbReference type="NCBI Taxonomy" id="35708"/>
    <lineage>
        <taxon>Eukaryota</taxon>
        <taxon>Viridiplantae</taxon>
        <taxon>Streptophyta</taxon>
        <taxon>Embryophyta</taxon>
        <taxon>Tracheophyta</taxon>
        <taxon>Spermatophyta</taxon>
        <taxon>Magnoliopsida</taxon>
        <taxon>Liliopsida</taxon>
        <taxon>Poales</taxon>
        <taxon>Poaceae</taxon>
        <taxon>PACMAD clade</taxon>
        <taxon>Arundinoideae</taxon>
        <taxon>Arundineae</taxon>
        <taxon>Arundo</taxon>
    </lineage>
</organism>
<reference evidence="2" key="1">
    <citation type="submission" date="2014-09" db="EMBL/GenBank/DDBJ databases">
        <authorList>
            <person name="Magalhaes I.L.F."/>
            <person name="Oliveira U."/>
            <person name="Santos F.R."/>
            <person name="Vidigal T.H.D.A."/>
            <person name="Brescovit A.D."/>
            <person name="Santos A.J."/>
        </authorList>
    </citation>
    <scope>NUCLEOTIDE SEQUENCE</scope>
    <source>
        <tissue evidence="2">Shoot tissue taken approximately 20 cm above the soil surface</tissue>
    </source>
</reference>
<dbReference type="EMBL" id="GBRH01230496">
    <property type="protein sequence ID" value="JAD67399.1"/>
    <property type="molecule type" value="Transcribed_RNA"/>
</dbReference>
<protein>
    <recommendedName>
        <fullName evidence="1">Sema domain-containing protein</fullName>
    </recommendedName>
</protein>
<dbReference type="AlphaFoldDB" id="A0A0A9BTK3"/>
<proteinExistence type="predicted"/>